<evidence type="ECO:0000256" key="1">
    <source>
        <dbReference type="ARBA" id="ARBA00022723"/>
    </source>
</evidence>
<dbReference type="CDD" id="cd01878">
    <property type="entry name" value="HflX"/>
    <property type="match status" value="1"/>
</dbReference>
<accession>A0A3S5HNX1</accession>
<dbReference type="InterPro" id="IPR006073">
    <property type="entry name" value="GTP-bd"/>
</dbReference>
<feature type="binding site" evidence="5">
    <location>
        <begin position="248"/>
        <end position="251"/>
    </location>
    <ligand>
        <name>GTP</name>
        <dbReference type="ChEBI" id="CHEBI:37565"/>
    </ligand>
</feature>
<evidence type="ECO:0000256" key="5">
    <source>
        <dbReference type="PIRSR" id="PIRSR006809-1"/>
    </source>
</evidence>
<comment type="cofactor">
    <cofactor evidence="6">
        <name>Mg(2+)</name>
        <dbReference type="ChEBI" id="CHEBI:18420"/>
    </cofactor>
</comment>
<dbReference type="Proteomes" id="UP000274458">
    <property type="component" value="Chromosome"/>
</dbReference>
<dbReference type="InterPro" id="IPR025121">
    <property type="entry name" value="GTPase_HflX_N"/>
</dbReference>
<name>A0A3S5HNX1_9ENTR</name>
<feature type="domain" description="Hflx-type G" evidence="7">
    <location>
        <begin position="195"/>
        <end position="283"/>
    </location>
</feature>
<keyword evidence="4 5" id="KW-0342">GTP-binding</keyword>
<dbReference type="PANTHER" id="PTHR10229:SF0">
    <property type="entry name" value="GTP-BINDING PROTEIN 6-RELATED"/>
    <property type="match status" value="1"/>
</dbReference>
<dbReference type="Pfam" id="PF13167">
    <property type="entry name" value="GTP-bdg_N"/>
    <property type="match status" value="1"/>
</dbReference>
<dbReference type="EMBL" id="CP026513">
    <property type="protein sequence ID" value="AZP36277.1"/>
    <property type="molecule type" value="Genomic_DNA"/>
</dbReference>
<dbReference type="InterPro" id="IPR030394">
    <property type="entry name" value="G_HFLX_dom"/>
</dbReference>
<feature type="binding site" evidence="6">
    <location>
        <position position="228"/>
    </location>
    <ligand>
        <name>Mg(2+)</name>
        <dbReference type="ChEBI" id="CHEBI:18420"/>
    </ligand>
</feature>
<dbReference type="PRINTS" id="PR00326">
    <property type="entry name" value="GTP1OBG"/>
</dbReference>
<feature type="binding site" evidence="5">
    <location>
        <begin position="201"/>
        <end position="208"/>
    </location>
    <ligand>
        <name>GTP</name>
        <dbReference type="ChEBI" id="CHEBI:37565"/>
    </ligand>
</feature>
<reference evidence="8 9" key="1">
    <citation type="journal article" date="2018" name="Genome Biol. Evol.">
        <title>Partnering With a Pest: Genomes of Hemlock Woolly Adelgid Symbionts Reveal Atypical Nutritional Provisioning Patterns in Dual-Obligate Bacteria.</title>
        <authorList>
            <person name="Weglarz K.M."/>
            <person name="Havill N.P."/>
            <person name="Burke G.R."/>
            <person name="von Dohlen C.D."/>
        </authorList>
    </citation>
    <scope>NUCLEOTIDE SEQUENCE [LARGE SCALE GENOMIC DNA]</scope>
    <source>
        <strain evidence="8">ENA</strain>
    </source>
</reference>
<keyword evidence="3 6" id="KW-0460">Magnesium</keyword>
<sequence length="425" mass="50283">MFFNKKAIIIYIKLLKNNCSSSIEEIYNLSKSLGIKIIFKILIKILHPHYKYFINVGKLKKIKLISKKKKTNLIILNHVITPSQERNLKNDYNFNILNRTKLILNIFIKRSKTKIGKLQSQLASLKYMSTRLIHNWTHLERQKGGLKILSGPGETQLETDRRLLNNNILFIYKKLKKIEKNNIQKKYIKLKKNYHFISLVGYTNAGKSTLFNNITKSNIFVSQKLFSTLDTKLNKISKFNTNKIILSDTIGFIKNLPNELIESFKTTLKEICYSSLIIHILDVNDLKNLYNNENYINLILKNINAKNIKKIRIMNKIDKIKGLKYFIEYNKNLIYNTIWLSAKKKKGIFLLYKNLFLNFKKTIKVNYKLLLPKNFYWIINRLYCKSYIINKINCKNNNIKINILIKIKEWLLLCKLEPNLKYCII</sequence>
<gene>
    <name evidence="8" type="primary">hflX</name>
    <name evidence="8" type="ORF">C3B56_00169</name>
</gene>
<proteinExistence type="predicted"/>
<feature type="binding site" evidence="5">
    <location>
        <begin position="341"/>
        <end position="343"/>
    </location>
    <ligand>
        <name>GTP</name>
        <dbReference type="ChEBI" id="CHEBI:37565"/>
    </ligand>
</feature>
<dbReference type="GO" id="GO:0005525">
    <property type="term" value="F:GTP binding"/>
    <property type="evidence" value="ECO:0007669"/>
    <property type="project" value="UniProtKB-KW"/>
</dbReference>
<dbReference type="InterPro" id="IPR016496">
    <property type="entry name" value="GTPase_HflX"/>
</dbReference>
<feature type="binding site" evidence="5">
    <location>
        <begin position="315"/>
        <end position="318"/>
    </location>
    <ligand>
        <name>GTP</name>
        <dbReference type="ChEBI" id="CHEBI:37565"/>
    </ligand>
</feature>
<dbReference type="PANTHER" id="PTHR10229">
    <property type="entry name" value="GTP-BINDING PROTEIN HFLX"/>
    <property type="match status" value="1"/>
</dbReference>
<dbReference type="InterPro" id="IPR032305">
    <property type="entry name" value="GTP-bd_M"/>
</dbReference>
<evidence type="ECO:0000259" key="7">
    <source>
        <dbReference type="PROSITE" id="PS51705"/>
    </source>
</evidence>
<dbReference type="KEGG" id="aade:C3B56_00169"/>
<dbReference type="InterPro" id="IPR042108">
    <property type="entry name" value="GTPase_HflX_N_sf"/>
</dbReference>
<dbReference type="AlphaFoldDB" id="A0A3S5HNX1"/>
<evidence type="ECO:0000256" key="6">
    <source>
        <dbReference type="PIRSR" id="PIRSR006809-2"/>
    </source>
</evidence>
<dbReference type="RefSeq" id="WP_157977624.1">
    <property type="nucleotide sequence ID" value="NZ_CP026513.1"/>
</dbReference>
<dbReference type="SUPFAM" id="SSF52540">
    <property type="entry name" value="P-loop containing nucleoside triphosphate hydrolases"/>
    <property type="match status" value="1"/>
</dbReference>
<dbReference type="PIRSF" id="PIRSF006809">
    <property type="entry name" value="GTP-binding_hflX_prd"/>
    <property type="match status" value="1"/>
</dbReference>
<keyword evidence="1 6" id="KW-0479">Metal-binding</keyword>
<dbReference type="Gene3D" id="3.40.50.11060">
    <property type="entry name" value="GTPase HflX, N-terminal domain"/>
    <property type="match status" value="1"/>
</dbReference>
<evidence type="ECO:0000256" key="4">
    <source>
        <dbReference type="ARBA" id="ARBA00023134"/>
    </source>
</evidence>
<evidence type="ECO:0000313" key="8">
    <source>
        <dbReference type="EMBL" id="AZP36277.1"/>
    </source>
</evidence>
<dbReference type="Gene3D" id="6.10.250.2860">
    <property type="match status" value="1"/>
</dbReference>
<dbReference type="GO" id="GO:0043022">
    <property type="term" value="F:ribosome binding"/>
    <property type="evidence" value="ECO:0007669"/>
    <property type="project" value="TreeGrafter"/>
</dbReference>
<protein>
    <submittedName>
        <fullName evidence="8">GTPase HflX</fullName>
    </submittedName>
</protein>
<evidence type="ECO:0000256" key="2">
    <source>
        <dbReference type="ARBA" id="ARBA00022741"/>
    </source>
</evidence>
<keyword evidence="2 5" id="KW-0547">Nucleotide-binding</keyword>
<dbReference type="InterPro" id="IPR027417">
    <property type="entry name" value="P-loop_NTPase"/>
</dbReference>
<feature type="binding site" evidence="6">
    <location>
        <position position="208"/>
    </location>
    <ligand>
        <name>Mg(2+)</name>
        <dbReference type="ChEBI" id="CHEBI:18420"/>
    </ligand>
</feature>
<dbReference type="GO" id="GO:0046872">
    <property type="term" value="F:metal ion binding"/>
    <property type="evidence" value="ECO:0007669"/>
    <property type="project" value="UniProtKB-KW"/>
</dbReference>
<keyword evidence="9" id="KW-1185">Reference proteome</keyword>
<feature type="binding site" evidence="5">
    <location>
        <begin position="226"/>
        <end position="230"/>
    </location>
    <ligand>
        <name>GTP</name>
        <dbReference type="ChEBI" id="CHEBI:37565"/>
    </ligand>
</feature>
<dbReference type="Gene3D" id="3.40.50.300">
    <property type="entry name" value="P-loop containing nucleotide triphosphate hydrolases"/>
    <property type="match status" value="1"/>
</dbReference>
<evidence type="ECO:0000313" key="9">
    <source>
        <dbReference type="Proteomes" id="UP000274458"/>
    </source>
</evidence>
<dbReference type="GO" id="GO:0005737">
    <property type="term" value="C:cytoplasm"/>
    <property type="evidence" value="ECO:0007669"/>
    <property type="project" value="TreeGrafter"/>
</dbReference>
<dbReference type="PROSITE" id="PS51705">
    <property type="entry name" value="G_HFLX"/>
    <property type="match status" value="1"/>
</dbReference>
<dbReference type="OrthoDB" id="9812272at2"/>
<dbReference type="NCBIfam" id="TIGR03156">
    <property type="entry name" value="GTP_HflX"/>
    <property type="match status" value="1"/>
</dbReference>
<dbReference type="Pfam" id="PF01926">
    <property type="entry name" value="MMR_HSR1"/>
    <property type="match status" value="1"/>
</dbReference>
<dbReference type="Pfam" id="PF16360">
    <property type="entry name" value="GTP-bdg_M"/>
    <property type="match status" value="1"/>
</dbReference>
<organism evidence="8 9">
    <name type="scientific">Candidatus Annandia adelgestsuga</name>
    <dbReference type="NCBI Taxonomy" id="1302411"/>
    <lineage>
        <taxon>Bacteria</taxon>
        <taxon>Pseudomonadati</taxon>
        <taxon>Pseudomonadota</taxon>
        <taxon>Gammaproteobacteria</taxon>
        <taxon>Enterobacterales</taxon>
        <taxon>Enterobacteriaceae</taxon>
        <taxon>Candidatus Annandia</taxon>
    </lineage>
</organism>
<evidence type="ECO:0000256" key="3">
    <source>
        <dbReference type="ARBA" id="ARBA00022842"/>
    </source>
</evidence>